<protein>
    <submittedName>
        <fullName evidence="1">Uncharacterized protein</fullName>
    </submittedName>
</protein>
<proteinExistence type="predicted"/>
<evidence type="ECO:0000313" key="1">
    <source>
        <dbReference type="EMBL" id="MWJ28270.1"/>
    </source>
</evidence>
<reference evidence="1 2" key="1">
    <citation type="submission" date="2019-12" db="EMBL/GenBank/DDBJ databases">
        <title>Halomonas rutogse sp. nov. isolated from two lakes on Tibetan Plateau.</title>
        <authorList>
            <person name="Gao P."/>
        </authorList>
    </citation>
    <scope>NUCLEOTIDE SEQUENCE [LARGE SCALE GENOMIC DNA]</scope>
    <source>
        <strain evidence="1 2">ZH2S</strain>
    </source>
</reference>
<dbReference type="Proteomes" id="UP000437638">
    <property type="component" value="Unassembled WGS sequence"/>
</dbReference>
<evidence type="ECO:0000313" key="2">
    <source>
        <dbReference type="Proteomes" id="UP000437638"/>
    </source>
</evidence>
<organism evidence="1 2">
    <name type="scientific">Vreelandella zhuhanensis</name>
    <dbReference type="NCBI Taxonomy" id="2684210"/>
    <lineage>
        <taxon>Bacteria</taxon>
        <taxon>Pseudomonadati</taxon>
        <taxon>Pseudomonadota</taxon>
        <taxon>Gammaproteobacteria</taxon>
        <taxon>Oceanospirillales</taxon>
        <taxon>Halomonadaceae</taxon>
        <taxon>Vreelandella</taxon>
    </lineage>
</organism>
<gene>
    <name evidence="1" type="ORF">GPM19_08620</name>
</gene>
<comment type="caution">
    <text evidence="1">The sequence shown here is derived from an EMBL/GenBank/DDBJ whole genome shotgun (WGS) entry which is preliminary data.</text>
</comment>
<sequence length="82" mass="9162">MHQYERTIMAFDEAGNEYFIDIFSSVKNISTLHHEGAVKNGLSTFKTREGHAVNHLGGGDFSVWVQGEEDAVRVKTTDSEFA</sequence>
<dbReference type="AlphaFoldDB" id="A0A7X3H2C8"/>
<name>A0A7X3H2C8_9GAMM</name>
<accession>A0A7X3H2C8</accession>
<dbReference type="RefSeq" id="WP_160418631.1">
    <property type="nucleotide sequence ID" value="NZ_WTKP01000005.1"/>
</dbReference>
<dbReference type="EMBL" id="WTKP01000005">
    <property type="protein sequence ID" value="MWJ28270.1"/>
    <property type="molecule type" value="Genomic_DNA"/>
</dbReference>
<keyword evidence="2" id="KW-1185">Reference proteome</keyword>